<dbReference type="Proteomes" id="UP000196581">
    <property type="component" value="Unassembled WGS sequence"/>
</dbReference>
<name>A0A1X6XCF7_9MICO</name>
<evidence type="ECO:0000313" key="2">
    <source>
        <dbReference type="EMBL" id="SLM96819.1"/>
    </source>
</evidence>
<keyword evidence="1" id="KW-0812">Transmembrane</keyword>
<dbReference type="EMBL" id="FWFF01000009">
    <property type="protein sequence ID" value="SLM96819.1"/>
    <property type="molecule type" value="Genomic_DNA"/>
</dbReference>
<evidence type="ECO:0000313" key="3">
    <source>
        <dbReference type="Proteomes" id="UP000196581"/>
    </source>
</evidence>
<accession>A0A1X6XCF7</accession>
<gene>
    <name evidence="2" type="ORF">FM105_06365</name>
</gene>
<keyword evidence="3" id="KW-1185">Reference proteome</keyword>
<keyword evidence="1" id="KW-0472">Membrane</keyword>
<feature type="transmembrane region" description="Helical" evidence="1">
    <location>
        <begin position="35"/>
        <end position="62"/>
    </location>
</feature>
<dbReference type="AlphaFoldDB" id="A0A1X6XCF7"/>
<keyword evidence="1" id="KW-1133">Transmembrane helix</keyword>
<proteinExistence type="predicted"/>
<reference evidence="3" key="1">
    <citation type="submission" date="2017-02" db="EMBL/GenBank/DDBJ databases">
        <authorList>
            <person name="Dridi B."/>
        </authorList>
    </citation>
    <scope>NUCLEOTIDE SEQUENCE [LARGE SCALE GENOMIC DNA]</scope>
    <source>
        <strain evidence="3">B Co 03.10</strain>
    </source>
</reference>
<organism evidence="2 3">
    <name type="scientific">Brevibacterium yomogidense</name>
    <dbReference type="NCBI Taxonomy" id="946573"/>
    <lineage>
        <taxon>Bacteria</taxon>
        <taxon>Bacillati</taxon>
        <taxon>Actinomycetota</taxon>
        <taxon>Actinomycetes</taxon>
        <taxon>Micrococcales</taxon>
        <taxon>Brevibacteriaceae</taxon>
        <taxon>Brevibacterium</taxon>
    </lineage>
</organism>
<evidence type="ECO:0000256" key="1">
    <source>
        <dbReference type="SAM" id="Phobius"/>
    </source>
</evidence>
<protein>
    <submittedName>
        <fullName evidence="2">Uncharacterized protein</fullName>
    </submittedName>
</protein>
<sequence length="81" mass="8515">MPYKDAVRFGLIAALVTFVVSSVVTQGSRFSQEGFAAIAHLGLPALLAGVAFVAATAVAMLLNWVVSRKDVEPTVDKPVLD</sequence>